<keyword evidence="1 3" id="KW-0413">Isomerase</keyword>
<evidence type="ECO:0000313" key="4">
    <source>
        <dbReference type="Proteomes" id="UP001146469"/>
    </source>
</evidence>
<name>A0A9X3RG84_9CORY</name>
<comment type="caution">
    <text evidence="3">The sequence shown here is derived from an EMBL/GenBank/DDBJ whole genome shotgun (WGS) entry which is preliminary data.</text>
</comment>
<evidence type="ECO:0000259" key="2">
    <source>
        <dbReference type="Pfam" id="PF01261"/>
    </source>
</evidence>
<organism evidence="3 4">
    <name type="scientific">Corynebacterium evansiae</name>
    <dbReference type="NCBI Taxonomy" id="2913499"/>
    <lineage>
        <taxon>Bacteria</taxon>
        <taxon>Bacillati</taxon>
        <taxon>Actinomycetota</taxon>
        <taxon>Actinomycetes</taxon>
        <taxon>Mycobacteriales</taxon>
        <taxon>Corynebacteriaceae</taxon>
        <taxon>Corynebacterium</taxon>
    </lineage>
</organism>
<dbReference type="InterPro" id="IPR013022">
    <property type="entry name" value="Xyl_isomerase-like_TIM-brl"/>
</dbReference>
<dbReference type="Gene3D" id="3.20.20.150">
    <property type="entry name" value="Divalent-metal-dependent TIM barrel enzymes"/>
    <property type="match status" value="1"/>
</dbReference>
<reference evidence="3" key="1">
    <citation type="submission" date="2022-02" db="EMBL/GenBank/DDBJ databases">
        <title>Corynebacterium sp. from urogenital microbiome.</title>
        <authorList>
            <person name="Cappelli E.A."/>
            <person name="Ribeiro T.G."/>
            <person name="Peixe L."/>
        </authorList>
    </citation>
    <scope>NUCLEOTIDE SEQUENCE</scope>
    <source>
        <strain evidence="3">C8Ua_174</strain>
    </source>
</reference>
<keyword evidence="4" id="KW-1185">Reference proteome</keyword>
<dbReference type="Proteomes" id="UP001146469">
    <property type="component" value="Unassembled WGS sequence"/>
</dbReference>
<protein>
    <submittedName>
        <fullName evidence="3">Sugar phosphate isomerase/epimerase</fullName>
    </submittedName>
</protein>
<proteinExistence type="predicted"/>
<dbReference type="RefSeq" id="WP_269944247.1">
    <property type="nucleotide sequence ID" value="NZ_JAKMUT010000003.1"/>
</dbReference>
<accession>A0A9X3RG84</accession>
<dbReference type="PANTHER" id="PTHR43489:SF6">
    <property type="entry name" value="HYDROXYPYRUVATE ISOMERASE-RELATED"/>
    <property type="match status" value="1"/>
</dbReference>
<dbReference type="PANTHER" id="PTHR43489">
    <property type="entry name" value="ISOMERASE"/>
    <property type="match status" value="1"/>
</dbReference>
<dbReference type="InterPro" id="IPR050417">
    <property type="entry name" value="Sugar_Epim/Isomerase"/>
</dbReference>
<feature type="domain" description="Xylose isomerase-like TIM barrel" evidence="2">
    <location>
        <begin position="141"/>
        <end position="290"/>
    </location>
</feature>
<dbReference type="InterPro" id="IPR036237">
    <property type="entry name" value="Xyl_isomerase-like_sf"/>
</dbReference>
<dbReference type="GO" id="GO:0008903">
    <property type="term" value="F:hydroxypyruvate isomerase activity"/>
    <property type="evidence" value="ECO:0007669"/>
    <property type="project" value="TreeGrafter"/>
</dbReference>
<dbReference type="Pfam" id="PF01261">
    <property type="entry name" value="AP_endonuc_2"/>
    <property type="match status" value="1"/>
</dbReference>
<evidence type="ECO:0000256" key="1">
    <source>
        <dbReference type="ARBA" id="ARBA00023235"/>
    </source>
</evidence>
<dbReference type="EMBL" id="JAKMUT010000003">
    <property type="protein sequence ID" value="MCZ9289312.1"/>
    <property type="molecule type" value="Genomic_DNA"/>
</dbReference>
<dbReference type="SUPFAM" id="SSF51658">
    <property type="entry name" value="Xylose isomerase-like"/>
    <property type="match status" value="1"/>
</dbReference>
<evidence type="ECO:0000313" key="3">
    <source>
        <dbReference type="EMBL" id="MCZ9289312.1"/>
    </source>
</evidence>
<dbReference type="GO" id="GO:0046487">
    <property type="term" value="P:glyoxylate metabolic process"/>
    <property type="evidence" value="ECO:0007669"/>
    <property type="project" value="TreeGrafter"/>
</dbReference>
<dbReference type="AlphaFoldDB" id="A0A9X3RG84"/>
<gene>
    <name evidence="3" type="ORF">L8V00_03700</name>
</gene>
<sequence length="291" mass="31043">MNTESGAHQVSFATAKNHSLGAPTGADALEAVANSPYDKVELWWPWDTPHPSEQQMRQLVDALAKGRQENPRQLVALNLWAGDLAAGDRGVLHLVGPEGGAENAGSTKNAGNAGVGNAEDAGSAVDDVFVDGDPAITEELIEHLNAVEYLHRLTGVRRFNVLVGRGGRALQRRQVRAFAAVAKRLARFGGVALIEPLSGIENYPVTSIKEAAPLVAAGGRLLLDAYHLAANGEDWTWLADRGPGNELWPEHVQIADFPGRGAPGTGEAPLEEWINQLRASGYEGEVVLEHI</sequence>